<feature type="transmembrane region" description="Helical" evidence="5">
    <location>
        <begin position="113"/>
        <end position="135"/>
    </location>
</feature>
<dbReference type="PANTHER" id="PTHR20855:SF3">
    <property type="entry name" value="LD03007P"/>
    <property type="match status" value="1"/>
</dbReference>
<gene>
    <name evidence="6" type="ORF">SDC9_55174</name>
</gene>
<proteinExistence type="predicted"/>
<dbReference type="AlphaFoldDB" id="A0A644WZD3"/>
<accession>A0A644WZD3</accession>
<feature type="transmembrane region" description="Helical" evidence="5">
    <location>
        <begin position="200"/>
        <end position="220"/>
    </location>
</feature>
<feature type="transmembrane region" description="Helical" evidence="5">
    <location>
        <begin position="48"/>
        <end position="68"/>
    </location>
</feature>
<dbReference type="EMBL" id="VSSQ01001498">
    <property type="protein sequence ID" value="MPM08858.1"/>
    <property type="molecule type" value="Genomic_DNA"/>
</dbReference>
<protein>
    <recommendedName>
        <fullName evidence="7">Hemolysin-III related</fullName>
    </recommendedName>
</protein>
<dbReference type="GO" id="GO:0016020">
    <property type="term" value="C:membrane"/>
    <property type="evidence" value="ECO:0007669"/>
    <property type="project" value="UniProtKB-SubCell"/>
</dbReference>
<evidence type="ECO:0008006" key="7">
    <source>
        <dbReference type="Google" id="ProtNLM"/>
    </source>
</evidence>
<sequence>MSKLADRELPNYTRGEEIFNMVSHITGGALGVAALVLCVIKAAISGNAWAIVSSSIYGFTMVVLYCLSSVYHGLRPSLGKKVLQVLDHCSIYFMIAGTYTPIVLVAMRPLYPFLAWIIFAFEWGITAIAVTLTAIDLKEYRAFSMLCYIVMGWGIVLATPYATEALTQTGFTLLLAGGFAYTLGAVLYGIGANKRWFHCIFHIFVLIGSALQFFAIYLFAI</sequence>
<comment type="subcellular location">
    <subcellularLocation>
        <location evidence="1">Membrane</location>
        <topology evidence="1">Multi-pass membrane protein</topology>
    </subcellularLocation>
</comment>
<keyword evidence="3 5" id="KW-1133">Transmembrane helix</keyword>
<dbReference type="Pfam" id="PF03006">
    <property type="entry name" value="HlyIII"/>
    <property type="match status" value="1"/>
</dbReference>
<keyword evidence="4 5" id="KW-0472">Membrane</keyword>
<evidence type="ECO:0000256" key="4">
    <source>
        <dbReference type="ARBA" id="ARBA00023136"/>
    </source>
</evidence>
<evidence type="ECO:0000313" key="6">
    <source>
        <dbReference type="EMBL" id="MPM08858.1"/>
    </source>
</evidence>
<feature type="transmembrane region" description="Helical" evidence="5">
    <location>
        <begin position="89"/>
        <end position="107"/>
    </location>
</feature>
<feature type="transmembrane region" description="Helical" evidence="5">
    <location>
        <begin position="142"/>
        <end position="163"/>
    </location>
</feature>
<evidence type="ECO:0000256" key="2">
    <source>
        <dbReference type="ARBA" id="ARBA00022692"/>
    </source>
</evidence>
<evidence type="ECO:0000256" key="1">
    <source>
        <dbReference type="ARBA" id="ARBA00004141"/>
    </source>
</evidence>
<feature type="transmembrane region" description="Helical" evidence="5">
    <location>
        <begin position="169"/>
        <end position="188"/>
    </location>
</feature>
<evidence type="ECO:0000256" key="3">
    <source>
        <dbReference type="ARBA" id="ARBA00022989"/>
    </source>
</evidence>
<dbReference type="InterPro" id="IPR004254">
    <property type="entry name" value="AdipoR/HlyIII-related"/>
</dbReference>
<evidence type="ECO:0000256" key="5">
    <source>
        <dbReference type="SAM" id="Phobius"/>
    </source>
</evidence>
<dbReference type="PANTHER" id="PTHR20855">
    <property type="entry name" value="ADIPOR/PROGESTIN RECEPTOR-RELATED"/>
    <property type="match status" value="1"/>
</dbReference>
<reference evidence="6" key="1">
    <citation type="submission" date="2019-08" db="EMBL/GenBank/DDBJ databases">
        <authorList>
            <person name="Kucharzyk K."/>
            <person name="Murdoch R.W."/>
            <person name="Higgins S."/>
            <person name="Loffler F."/>
        </authorList>
    </citation>
    <scope>NUCLEOTIDE SEQUENCE</scope>
</reference>
<name>A0A644WZD3_9ZZZZ</name>
<comment type="caution">
    <text evidence="6">The sequence shown here is derived from an EMBL/GenBank/DDBJ whole genome shotgun (WGS) entry which is preliminary data.</text>
</comment>
<feature type="transmembrane region" description="Helical" evidence="5">
    <location>
        <begin position="21"/>
        <end position="42"/>
    </location>
</feature>
<organism evidence="6">
    <name type="scientific">bioreactor metagenome</name>
    <dbReference type="NCBI Taxonomy" id="1076179"/>
    <lineage>
        <taxon>unclassified sequences</taxon>
        <taxon>metagenomes</taxon>
        <taxon>ecological metagenomes</taxon>
    </lineage>
</organism>
<keyword evidence="2 5" id="KW-0812">Transmembrane</keyword>